<evidence type="ECO:0000259" key="4">
    <source>
        <dbReference type="Pfam" id="PF17919"/>
    </source>
</evidence>
<dbReference type="PANTHER" id="PTHR37984:SF5">
    <property type="entry name" value="PROTEIN NYNRIN-LIKE"/>
    <property type="match status" value="1"/>
</dbReference>
<evidence type="ECO:0000256" key="2">
    <source>
        <dbReference type="SAM" id="MobiDB-lite"/>
    </source>
</evidence>
<sequence>MGWIRLRSPWVPHCLGTLKTLPSAGLLLWAGQYLGPTEFNPRLELRITTECTTLPQKDSLEKSSQALKDGLTHDPILALPNFSKSFELERDASSVRIGAALLHEGHLIAYVSEKLKGVHFNYSIYDKELYALMKTLHVWQHYLFPKKFVIYSDHESLKHPRGDVLSRRYALIVMLETKLLGLDCLKELYASDEDFGVAFVLCANLANGGYFRHEGFLFKAKRLCVPRGSIKELLAKEEHEGTQTPNLRSNSLQERKNDMNMDLQEGLKNMETQSLKGPHD</sequence>
<dbReference type="Pfam" id="PF17919">
    <property type="entry name" value="RT_RNaseH_2"/>
    <property type="match status" value="1"/>
</dbReference>
<proteinExistence type="predicted"/>
<dbReference type="InterPro" id="IPR043502">
    <property type="entry name" value="DNA/RNA_pol_sf"/>
</dbReference>
<feature type="signal peptide" evidence="3">
    <location>
        <begin position="1"/>
        <end position="16"/>
    </location>
</feature>
<dbReference type="OrthoDB" id="1933708at2759"/>
<name>A0A371GI52_MUCPR</name>
<dbReference type="InterPro" id="IPR041577">
    <property type="entry name" value="RT_RNaseH_2"/>
</dbReference>
<evidence type="ECO:0000256" key="1">
    <source>
        <dbReference type="ARBA" id="ARBA00023268"/>
    </source>
</evidence>
<dbReference type="PANTHER" id="PTHR37984">
    <property type="entry name" value="PROTEIN CBG26694"/>
    <property type="match status" value="1"/>
</dbReference>
<comment type="caution">
    <text evidence="5">The sequence shown here is derived from an EMBL/GenBank/DDBJ whole genome shotgun (WGS) entry which is preliminary data.</text>
</comment>
<evidence type="ECO:0000256" key="3">
    <source>
        <dbReference type="SAM" id="SignalP"/>
    </source>
</evidence>
<feature type="domain" description="Reverse transcriptase/retrotransposon-derived protein RNase H-like" evidence="4">
    <location>
        <begin position="59"/>
        <end position="150"/>
    </location>
</feature>
<evidence type="ECO:0000313" key="6">
    <source>
        <dbReference type="Proteomes" id="UP000257109"/>
    </source>
</evidence>
<feature type="compositionally biased region" description="Polar residues" evidence="2">
    <location>
        <begin position="270"/>
        <end position="280"/>
    </location>
</feature>
<evidence type="ECO:0000313" key="5">
    <source>
        <dbReference type="EMBL" id="RDX90180.1"/>
    </source>
</evidence>
<keyword evidence="1" id="KW-0511">Multifunctional enzyme</keyword>
<dbReference type="SUPFAM" id="SSF56672">
    <property type="entry name" value="DNA/RNA polymerases"/>
    <property type="match status" value="1"/>
</dbReference>
<dbReference type="EMBL" id="QJKJ01005466">
    <property type="protein sequence ID" value="RDX90180.1"/>
    <property type="molecule type" value="Genomic_DNA"/>
</dbReference>
<accession>A0A371GI52</accession>
<feature type="chain" id="PRO_5016811549" evidence="3">
    <location>
        <begin position="17"/>
        <end position="280"/>
    </location>
</feature>
<dbReference type="Proteomes" id="UP000257109">
    <property type="component" value="Unassembled WGS sequence"/>
</dbReference>
<dbReference type="AlphaFoldDB" id="A0A371GI52"/>
<dbReference type="GO" id="GO:0003824">
    <property type="term" value="F:catalytic activity"/>
    <property type="evidence" value="ECO:0007669"/>
    <property type="project" value="UniProtKB-KW"/>
</dbReference>
<gene>
    <name evidence="5" type="primary">pol</name>
    <name evidence="5" type="ORF">CR513_27983</name>
</gene>
<keyword evidence="3" id="KW-0732">Signal</keyword>
<feature type="region of interest" description="Disordered" evidence="2">
    <location>
        <begin position="235"/>
        <end position="280"/>
    </location>
</feature>
<dbReference type="InterPro" id="IPR050951">
    <property type="entry name" value="Retrovirus_Pol_polyprotein"/>
</dbReference>
<reference evidence="5" key="1">
    <citation type="submission" date="2018-05" db="EMBL/GenBank/DDBJ databases">
        <title>Draft genome of Mucuna pruriens seed.</title>
        <authorList>
            <person name="Nnadi N.E."/>
            <person name="Vos R."/>
            <person name="Hasami M.H."/>
            <person name="Devisetty U.K."/>
            <person name="Aguiy J.C."/>
        </authorList>
    </citation>
    <scope>NUCLEOTIDE SEQUENCE [LARGE SCALE GENOMIC DNA]</scope>
    <source>
        <strain evidence="5">JCA_2017</strain>
    </source>
</reference>
<feature type="non-terminal residue" evidence="5">
    <location>
        <position position="1"/>
    </location>
</feature>
<feature type="compositionally biased region" description="Polar residues" evidence="2">
    <location>
        <begin position="242"/>
        <end position="252"/>
    </location>
</feature>
<organism evidence="5 6">
    <name type="scientific">Mucuna pruriens</name>
    <name type="common">Velvet bean</name>
    <name type="synonym">Dolichos pruriens</name>
    <dbReference type="NCBI Taxonomy" id="157652"/>
    <lineage>
        <taxon>Eukaryota</taxon>
        <taxon>Viridiplantae</taxon>
        <taxon>Streptophyta</taxon>
        <taxon>Embryophyta</taxon>
        <taxon>Tracheophyta</taxon>
        <taxon>Spermatophyta</taxon>
        <taxon>Magnoliopsida</taxon>
        <taxon>eudicotyledons</taxon>
        <taxon>Gunneridae</taxon>
        <taxon>Pentapetalae</taxon>
        <taxon>rosids</taxon>
        <taxon>fabids</taxon>
        <taxon>Fabales</taxon>
        <taxon>Fabaceae</taxon>
        <taxon>Papilionoideae</taxon>
        <taxon>50 kb inversion clade</taxon>
        <taxon>NPAAA clade</taxon>
        <taxon>indigoferoid/millettioid clade</taxon>
        <taxon>Phaseoleae</taxon>
        <taxon>Mucuna</taxon>
    </lineage>
</organism>
<dbReference type="STRING" id="157652.A0A371GI52"/>
<protein>
    <submittedName>
        <fullName evidence="5">Retrovirus-related Pol polyprotein from transposon 17.6</fullName>
    </submittedName>
</protein>
<keyword evidence="6" id="KW-1185">Reference proteome</keyword>